<reference evidence="1" key="1">
    <citation type="journal article" date="2013" name="Nat. Commun.">
        <title>Whole-genome sequencing of Oryza brachyantha reveals mechanisms underlying Oryza genome evolution.</title>
        <authorList>
            <person name="Chen J."/>
            <person name="Huang Q."/>
            <person name="Gao D."/>
            <person name="Wang J."/>
            <person name="Lang Y."/>
            <person name="Liu T."/>
            <person name="Li B."/>
            <person name="Bai Z."/>
            <person name="Luis Goicoechea J."/>
            <person name="Liang C."/>
            <person name="Chen C."/>
            <person name="Zhang W."/>
            <person name="Sun S."/>
            <person name="Liao Y."/>
            <person name="Zhang X."/>
            <person name="Yang L."/>
            <person name="Song C."/>
            <person name="Wang M."/>
            <person name="Shi J."/>
            <person name="Liu G."/>
            <person name="Liu J."/>
            <person name="Zhou H."/>
            <person name="Zhou W."/>
            <person name="Yu Q."/>
            <person name="An N."/>
            <person name="Chen Y."/>
            <person name="Cai Q."/>
            <person name="Wang B."/>
            <person name="Liu B."/>
            <person name="Min J."/>
            <person name="Huang Y."/>
            <person name="Wu H."/>
            <person name="Li Z."/>
            <person name="Zhang Y."/>
            <person name="Yin Y."/>
            <person name="Song W."/>
            <person name="Jiang J."/>
            <person name="Jackson S.A."/>
            <person name="Wing R.A."/>
            <person name="Wang J."/>
            <person name="Chen M."/>
        </authorList>
    </citation>
    <scope>NUCLEOTIDE SEQUENCE [LARGE SCALE GENOMIC DNA]</scope>
    <source>
        <strain evidence="1">cv. IRGC 101232</strain>
    </source>
</reference>
<evidence type="ECO:0000313" key="1">
    <source>
        <dbReference type="EnsemblPlants" id="OB03G13020.1"/>
    </source>
</evidence>
<sequence length="122" mass="14067">MSHPTDIEDLESKIQSHCIGGEQQIPSVFYLLLFHQGSSYSKEPSCMKRQLQNENPLIYIALEAIQQLCIMLLSGCSNHQRYLANPQVVQIPRHPVWCYTPLQLLKRANRVEVMHPIVISQR</sequence>
<name>J3LJS6_ORYBR</name>
<dbReference type="HOGENOM" id="CLU_2030316_0_0_1"/>
<evidence type="ECO:0000313" key="2">
    <source>
        <dbReference type="Proteomes" id="UP000006038"/>
    </source>
</evidence>
<proteinExistence type="predicted"/>
<organism evidence="1">
    <name type="scientific">Oryza brachyantha</name>
    <name type="common">malo sina</name>
    <dbReference type="NCBI Taxonomy" id="4533"/>
    <lineage>
        <taxon>Eukaryota</taxon>
        <taxon>Viridiplantae</taxon>
        <taxon>Streptophyta</taxon>
        <taxon>Embryophyta</taxon>
        <taxon>Tracheophyta</taxon>
        <taxon>Spermatophyta</taxon>
        <taxon>Magnoliopsida</taxon>
        <taxon>Liliopsida</taxon>
        <taxon>Poales</taxon>
        <taxon>Poaceae</taxon>
        <taxon>BOP clade</taxon>
        <taxon>Oryzoideae</taxon>
        <taxon>Oryzeae</taxon>
        <taxon>Oryzinae</taxon>
        <taxon>Oryza</taxon>
    </lineage>
</organism>
<dbReference type="AlphaFoldDB" id="J3LJS6"/>
<reference evidence="1" key="2">
    <citation type="submission" date="2013-04" db="UniProtKB">
        <authorList>
            <consortium name="EnsemblPlants"/>
        </authorList>
    </citation>
    <scope>IDENTIFICATION</scope>
</reference>
<dbReference type="Gramene" id="OB03G13020.1">
    <property type="protein sequence ID" value="OB03G13020.1"/>
    <property type="gene ID" value="OB03G13020"/>
</dbReference>
<accession>J3LJS6</accession>
<keyword evidence="2" id="KW-1185">Reference proteome</keyword>
<dbReference type="Proteomes" id="UP000006038">
    <property type="component" value="Chromosome 3"/>
</dbReference>
<protein>
    <submittedName>
        <fullName evidence="1">Uncharacterized protein</fullName>
    </submittedName>
</protein>
<dbReference type="EnsemblPlants" id="OB03G13020.1">
    <property type="protein sequence ID" value="OB03G13020.1"/>
    <property type="gene ID" value="OB03G13020"/>
</dbReference>